<dbReference type="InterPro" id="IPR007197">
    <property type="entry name" value="rSAM"/>
</dbReference>
<feature type="binding site" evidence="6">
    <location>
        <position position="317"/>
    </location>
    <ligand>
        <name>[4Fe-4S] cluster</name>
        <dbReference type="ChEBI" id="CHEBI:49883"/>
        <note>4Fe-4S-S-AdoMet</note>
    </ligand>
</feature>
<dbReference type="SFLD" id="SFLDS00029">
    <property type="entry name" value="Radical_SAM"/>
    <property type="match status" value="1"/>
</dbReference>
<keyword evidence="3 6" id="KW-0479">Metal-binding</keyword>
<sequence>MQNQNIKNFSENFSQNKFLPTTKDEMKARGWDELDVVLITGDAYIDSPFMGIAVVGRILESVGLRVGIIGQPDIFSDVDVKRLGEPKLFWGVSGGSIDSMVSNYTATKKFRNDDDYTPGGKNNKRPDRATLVYTNLIRRYFKNTVPIVLGGIEASLRRLTHYDYWSNTLRKPILFDSKADYMIYGMGEQAIIDLGLFLKDGKDIKNIAGLCYISKEPVNEYIQIPSHKECLSDKEKYIDLFRVFYDNNDPMYSKGLCQEVDGRFLIQNPPSRNLEENEMDKIASFPYQRDVHPYHSKDGKVKCLETIKFSIMTHHGCWGECNFCAIAAHQGRTIRTRSEQNILSEAKHFTTMKDFKGIISDVGGPTANMYGYECKKKINLGTCIDNKRCVDAHRLCRTMKIDHSRNIKLLRDIRAIPKVKKAFIASGIRYDFIAADKNHGKEYLKEIIDHHISGQMKIAPEHTSDEVLHHMGKPGKQTLIDFKRMFDELNRETGKKQFLTYYLIAAHPGCKESHMHELKQFTTHELKINPEQAQVFTPTPGTYSAVMYYTELDPFTKKKIFVEKDTLKKERQKEIVVAKKSFCKTKQNSTFGMQG</sequence>
<feature type="binding site" evidence="6">
    <location>
        <position position="321"/>
    </location>
    <ligand>
        <name>[4Fe-4S] cluster</name>
        <dbReference type="ChEBI" id="CHEBI:49883"/>
        <note>4Fe-4S-S-AdoMet</note>
    </ligand>
</feature>
<dbReference type="InterPro" id="IPR006638">
    <property type="entry name" value="Elp3/MiaA/NifB-like_rSAM"/>
</dbReference>
<gene>
    <name evidence="8" type="ORF">CJ670_08820</name>
</gene>
<feature type="domain" description="Radical SAM core" evidence="7">
    <location>
        <begin position="303"/>
        <end position="578"/>
    </location>
</feature>
<dbReference type="GO" id="GO:0051539">
    <property type="term" value="F:4 iron, 4 sulfur cluster binding"/>
    <property type="evidence" value="ECO:0007669"/>
    <property type="project" value="UniProtKB-KW"/>
</dbReference>
<keyword evidence="4 6" id="KW-0408">Iron</keyword>
<accession>A0A2S9TBZ1</accession>
<dbReference type="Proteomes" id="UP000239151">
    <property type="component" value="Unassembled WGS sequence"/>
</dbReference>
<comment type="cofactor">
    <cofactor evidence="6">
        <name>[4Fe-4S] cluster</name>
        <dbReference type="ChEBI" id="CHEBI:49883"/>
    </cofactor>
    <text evidence="6">Binds 1 [4Fe-4S] cluster. The cluster is coordinated with 3 cysteines and an exchangeable S-adenosyl-L-methionine.</text>
</comment>
<feature type="binding site" evidence="6">
    <location>
        <position position="324"/>
    </location>
    <ligand>
        <name>[4Fe-4S] cluster</name>
        <dbReference type="ChEBI" id="CHEBI:49883"/>
        <note>4Fe-4S-S-AdoMet</note>
    </ligand>
</feature>
<keyword evidence="1 6" id="KW-0004">4Fe-4S</keyword>
<proteinExistence type="inferred from homology"/>
<dbReference type="SUPFAM" id="SSF102114">
    <property type="entry name" value="Radical SAM enzymes"/>
    <property type="match status" value="1"/>
</dbReference>
<evidence type="ECO:0000313" key="9">
    <source>
        <dbReference type="Proteomes" id="UP000239151"/>
    </source>
</evidence>
<keyword evidence="2 6" id="KW-0949">S-adenosyl-L-methionine</keyword>
<dbReference type="InterPro" id="IPR058240">
    <property type="entry name" value="rSAM_sf"/>
</dbReference>
<evidence type="ECO:0000313" key="8">
    <source>
        <dbReference type="EMBL" id="PRM96356.1"/>
    </source>
</evidence>
<dbReference type="InterPro" id="IPR022946">
    <property type="entry name" value="UPF0313"/>
</dbReference>
<keyword evidence="5 6" id="KW-0411">Iron-sulfur</keyword>
<dbReference type="AlphaFoldDB" id="A0A2S9TBZ1"/>
<dbReference type="InterPro" id="IPR013704">
    <property type="entry name" value="UPF0313_N"/>
</dbReference>
<dbReference type="EMBL" id="NXGI01000021">
    <property type="protein sequence ID" value="PRM96356.1"/>
    <property type="molecule type" value="Genomic_DNA"/>
</dbReference>
<dbReference type="GO" id="GO:0003824">
    <property type="term" value="F:catalytic activity"/>
    <property type="evidence" value="ECO:0007669"/>
    <property type="project" value="InterPro"/>
</dbReference>
<protein>
    <submittedName>
        <fullName evidence="8">YgiQ family radical SAM protein</fullName>
    </submittedName>
</protein>
<evidence type="ECO:0000256" key="2">
    <source>
        <dbReference type="ARBA" id="ARBA00022691"/>
    </source>
</evidence>
<dbReference type="PROSITE" id="PS51918">
    <property type="entry name" value="RADICAL_SAM"/>
    <property type="match status" value="1"/>
</dbReference>
<dbReference type="InterPro" id="IPR023404">
    <property type="entry name" value="rSAM_horseshoe"/>
</dbReference>
<dbReference type="SFLD" id="SFLDG01082">
    <property type="entry name" value="B12-binding_domain_containing"/>
    <property type="match status" value="1"/>
</dbReference>
<dbReference type="GO" id="GO:0005506">
    <property type="term" value="F:iron ion binding"/>
    <property type="evidence" value="ECO:0007669"/>
    <property type="project" value="UniProtKB-UniRule"/>
</dbReference>
<organism evidence="8 9">
    <name type="scientific">Aliarcobacter cryaerophilus</name>
    <dbReference type="NCBI Taxonomy" id="28198"/>
    <lineage>
        <taxon>Bacteria</taxon>
        <taxon>Pseudomonadati</taxon>
        <taxon>Campylobacterota</taxon>
        <taxon>Epsilonproteobacteria</taxon>
        <taxon>Campylobacterales</taxon>
        <taxon>Arcobacteraceae</taxon>
        <taxon>Aliarcobacter</taxon>
    </lineage>
</organism>
<dbReference type="SFLD" id="SFLDG01069">
    <property type="entry name" value="UPF0313"/>
    <property type="match status" value="1"/>
</dbReference>
<dbReference type="SMART" id="SM00729">
    <property type="entry name" value="Elp3"/>
    <property type="match status" value="1"/>
</dbReference>
<evidence type="ECO:0000256" key="6">
    <source>
        <dbReference type="HAMAP-Rule" id="MF_01251"/>
    </source>
</evidence>
<name>A0A2S9TBZ1_9BACT</name>
<dbReference type="PANTHER" id="PTHR32331:SF0">
    <property type="entry name" value="UPF0313 PROTEIN YGIQ"/>
    <property type="match status" value="1"/>
</dbReference>
<evidence type="ECO:0000256" key="4">
    <source>
        <dbReference type="ARBA" id="ARBA00023004"/>
    </source>
</evidence>
<dbReference type="PANTHER" id="PTHR32331">
    <property type="entry name" value="UPF0313 PROTEIN YGIQ"/>
    <property type="match status" value="1"/>
</dbReference>
<dbReference type="NCBIfam" id="TIGR03904">
    <property type="entry name" value="SAM_YgiQ"/>
    <property type="match status" value="1"/>
</dbReference>
<dbReference type="Gene3D" id="3.80.30.20">
    <property type="entry name" value="tm_1862 like domain"/>
    <property type="match status" value="1"/>
</dbReference>
<dbReference type="InterPro" id="IPR020612">
    <property type="entry name" value="Methylthiotransferase_CS"/>
</dbReference>
<evidence type="ECO:0000259" key="7">
    <source>
        <dbReference type="PROSITE" id="PS51918"/>
    </source>
</evidence>
<dbReference type="PROSITE" id="PS01278">
    <property type="entry name" value="MTTASE_RADICAL"/>
    <property type="match status" value="1"/>
</dbReference>
<dbReference type="Pfam" id="PF08497">
    <property type="entry name" value="Radical_SAM_N"/>
    <property type="match status" value="1"/>
</dbReference>
<evidence type="ECO:0000256" key="5">
    <source>
        <dbReference type="ARBA" id="ARBA00023014"/>
    </source>
</evidence>
<comment type="similarity">
    <text evidence="6">Belongs to the UPF0313 family.</text>
</comment>
<dbReference type="HAMAP" id="MF_01251">
    <property type="entry name" value="UPF0313"/>
    <property type="match status" value="1"/>
</dbReference>
<reference evidence="8 9" key="1">
    <citation type="submission" date="2017-09" db="EMBL/GenBank/DDBJ databases">
        <title>Reassesment of A. cryaerophilus.</title>
        <authorList>
            <person name="Perez-Cataluna A."/>
            <person name="Collado L."/>
            <person name="Salgado O."/>
            <person name="Lefinanco V."/>
            <person name="Figueras M.J."/>
        </authorList>
    </citation>
    <scope>NUCLEOTIDE SEQUENCE [LARGE SCALE GENOMIC DNA]</scope>
    <source>
        <strain evidence="8 9">LMG 9065</strain>
    </source>
</reference>
<comment type="caution">
    <text evidence="8">The sequence shown here is derived from an EMBL/GenBank/DDBJ whole genome shotgun (WGS) entry which is preliminary data.</text>
</comment>
<evidence type="ECO:0000256" key="1">
    <source>
        <dbReference type="ARBA" id="ARBA00022485"/>
    </source>
</evidence>
<evidence type="ECO:0000256" key="3">
    <source>
        <dbReference type="ARBA" id="ARBA00022723"/>
    </source>
</evidence>